<dbReference type="PROSITE" id="PS51352">
    <property type="entry name" value="THIOREDOXIN_2"/>
    <property type="match status" value="1"/>
</dbReference>
<dbReference type="GO" id="GO:0005739">
    <property type="term" value="C:mitochondrion"/>
    <property type="evidence" value="ECO:0007669"/>
    <property type="project" value="TreeGrafter"/>
</dbReference>
<protein>
    <recommendedName>
        <fullName evidence="3 9">Glutaredoxin-dependent peroxiredoxin</fullName>
        <ecNumber evidence="3 9">1.11.1.25</ecNumber>
    </recommendedName>
</protein>
<dbReference type="PANTHER" id="PTHR10430">
    <property type="entry name" value="PEROXIREDOXIN"/>
    <property type="match status" value="1"/>
</dbReference>
<comment type="similarity">
    <text evidence="2 9">Belongs to the peroxiredoxin family. Prx5 subfamily.</text>
</comment>
<dbReference type="SUPFAM" id="SSF52833">
    <property type="entry name" value="Thioredoxin-like"/>
    <property type="match status" value="1"/>
</dbReference>
<dbReference type="PANTHER" id="PTHR10430:SF34">
    <property type="entry name" value="PEROXIREDOXIN-2F, MITOCHONDRIAL"/>
    <property type="match status" value="1"/>
</dbReference>
<dbReference type="InterPro" id="IPR013766">
    <property type="entry name" value="Thioredoxin_domain"/>
</dbReference>
<comment type="function">
    <text evidence="9">Thiol-specific peroxidase that catalyzes the reduction of hydrogen peroxide and organic hydroperoxides to water and alcohols, respectively. Plays a role in cell protection against oxidative stress by detoxifying peroxides.</text>
</comment>
<name>A0A8T0IIG0_CERPU</name>
<dbReference type="InterPro" id="IPR037944">
    <property type="entry name" value="PRX5-like"/>
</dbReference>
<sequence length="188" mass="20542">MAAMMVRQRGQGLWRSAVTMSSAAMRIDLDSEVALQEARTWDEGVSSKFSTTSLSELFKGKKIAIFGLPGAFTGVCSQKHVPSFMNNCDKFKEKGVDSIVCVSVNDPYTMNAWAEKLGAKGKIKFYGDFDGKFHKTLGLDLDLTGALLGPRSQRYAALVEDGNIKVLNVEEVPSDFKVSDAETLLKGM</sequence>
<feature type="active site" description="Cysteine sulfenic acid (-SOH) intermediate" evidence="8">
    <location>
        <position position="76"/>
    </location>
</feature>
<keyword evidence="7 9" id="KW-0676">Redox-active center</keyword>
<evidence type="ECO:0000256" key="9">
    <source>
        <dbReference type="RuleBase" id="RU366011"/>
    </source>
</evidence>
<evidence type="ECO:0000256" key="7">
    <source>
        <dbReference type="ARBA" id="ARBA00023284"/>
    </source>
</evidence>
<dbReference type="GO" id="GO:0045454">
    <property type="term" value="P:cell redox homeostasis"/>
    <property type="evidence" value="ECO:0007669"/>
    <property type="project" value="TreeGrafter"/>
</dbReference>
<dbReference type="Pfam" id="PF08534">
    <property type="entry name" value="Redoxin"/>
    <property type="match status" value="1"/>
</dbReference>
<keyword evidence="12" id="KW-1185">Reference proteome</keyword>
<dbReference type="GO" id="GO:0034599">
    <property type="term" value="P:cellular response to oxidative stress"/>
    <property type="evidence" value="ECO:0007669"/>
    <property type="project" value="InterPro"/>
</dbReference>
<evidence type="ECO:0000256" key="5">
    <source>
        <dbReference type="ARBA" id="ARBA00022862"/>
    </source>
</evidence>
<dbReference type="OrthoDB" id="1882547at2759"/>
<dbReference type="AlphaFoldDB" id="A0A8T0IIG0"/>
<dbReference type="Proteomes" id="UP000822688">
    <property type="component" value="Chromosome 3"/>
</dbReference>
<evidence type="ECO:0000256" key="4">
    <source>
        <dbReference type="ARBA" id="ARBA00022559"/>
    </source>
</evidence>
<feature type="domain" description="Thioredoxin" evidence="10">
    <location>
        <begin position="27"/>
        <end position="188"/>
    </location>
</feature>
<gene>
    <name evidence="11" type="ORF">KC19_3G075700</name>
</gene>
<reference evidence="11" key="1">
    <citation type="submission" date="2020-06" db="EMBL/GenBank/DDBJ databases">
        <title>WGS assembly of Ceratodon purpureus strain R40.</title>
        <authorList>
            <person name="Carey S.B."/>
            <person name="Jenkins J."/>
            <person name="Shu S."/>
            <person name="Lovell J.T."/>
            <person name="Sreedasyam A."/>
            <person name="Maumus F."/>
            <person name="Tiley G.P."/>
            <person name="Fernandez-Pozo N."/>
            <person name="Barry K."/>
            <person name="Chen C."/>
            <person name="Wang M."/>
            <person name="Lipzen A."/>
            <person name="Daum C."/>
            <person name="Saski C.A."/>
            <person name="Payton A.C."/>
            <person name="Mcbreen J.C."/>
            <person name="Conrad R.E."/>
            <person name="Kollar L.M."/>
            <person name="Olsson S."/>
            <person name="Huttunen S."/>
            <person name="Landis J.B."/>
            <person name="Wickett N.J."/>
            <person name="Johnson M.G."/>
            <person name="Rensing S.A."/>
            <person name="Grimwood J."/>
            <person name="Schmutz J."/>
            <person name="Mcdaniel S.F."/>
        </authorList>
    </citation>
    <scope>NUCLEOTIDE SEQUENCE</scope>
    <source>
        <strain evidence="11">R40</strain>
    </source>
</reference>
<dbReference type="GO" id="GO:0042744">
    <property type="term" value="P:hydrogen peroxide catabolic process"/>
    <property type="evidence" value="ECO:0007669"/>
    <property type="project" value="TreeGrafter"/>
</dbReference>
<dbReference type="Gene3D" id="3.40.30.10">
    <property type="entry name" value="Glutaredoxin"/>
    <property type="match status" value="1"/>
</dbReference>
<evidence type="ECO:0000256" key="2">
    <source>
        <dbReference type="ARBA" id="ARBA00010505"/>
    </source>
</evidence>
<evidence type="ECO:0000256" key="1">
    <source>
        <dbReference type="ARBA" id="ARBA00001711"/>
    </source>
</evidence>
<evidence type="ECO:0000313" key="12">
    <source>
        <dbReference type="Proteomes" id="UP000822688"/>
    </source>
</evidence>
<organism evidence="11 12">
    <name type="scientific">Ceratodon purpureus</name>
    <name type="common">Fire moss</name>
    <name type="synonym">Dicranum purpureum</name>
    <dbReference type="NCBI Taxonomy" id="3225"/>
    <lineage>
        <taxon>Eukaryota</taxon>
        <taxon>Viridiplantae</taxon>
        <taxon>Streptophyta</taxon>
        <taxon>Embryophyta</taxon>
        <taxon>Bryophyta</taxon>
        <taxon>Bryophytina</taxon>
        <taxon>Bryopsida</taxon>
        <taxon>Dicranidae</taxon>
        <taxon>Pseudoditrichales</taxon>
        <taxon>Ditrichaceae</taxon>
        <taxon>Ceratodon</taxon>
    </lineage>
</organism>
<dbReference type="CDD" id="cd03013">
    <property type="entry name" value="PRX5_like"/>
    <property type="match status" value="1"/>
</dbReference>
<dbReference type="InterPro" id="IPR013740">
    <property type="entry name" value="Redoxin"/>
</dbReference>
<keyword evidence="5 9" id="KW-0049">Antioxidant</keyword>
<keyword evidence="6 9" id="KW-0560">Oxidoreductase</keyword>
<dbReference type="InterPro" id="IPR036249">
    <property type="entry name" value="Thioredoxin-like_sf"/>
</dbReference>
<proteinExistence type="inferred from homology"/>
<evidence type="ECO:0000256" key="6">
    <source>
        <dbReference type="ARBA" id="ARBA00023002"/>
    </source>
</evidence>
<evidence type="ECO:0000256" key="3">
    <source>
        <dbReference type="ARBA" id="ARBA00013016"/>
    </source>
</evidence>
<comment type="catalytic activity">
    <reaction evidence="1">
        <text>[glutaredoxin]-dithiol + a hydroperoxide = [glutaredoxin]-disulfide + an alcohol + H2O</text>
        <dbReference type="Rhea" id="RHEA:62624"/>
        <dbReference type="Rhea" id="RHEA-COMP:10729"/>
        <dbReference type="Rhea" id="RHEA-COMP:10730"/>
        <dbReference type="ChEBI" id="CHEBI:15377"/>
        <dbReference type="ChEBI" id="CHEBI:29950"/>
        <dbReference type="ChEBI" id="CHEBI:30879"/>
        <dbReference type="ChEBI" id="CHEBI:35924"/>
        <dbReference type="ChEBI" id="CHEBI:50058"/>
        <dbReference type="EC" id="1.11.1.25"/>
    </reaction>
</comment>
<comment type="caution">
    <text evidence="11">The sequence shown here is derived from an EMBL/GenBank/DDBJ whole genome shotgun (WGS) entry which is preliminary data.</text>
</comment>
<evidence type="ECO:0000313" key="11">
    <source>
        <dbReference type="EMBL" id="KAG0582656.1"/>
    </source>
</evidence>
<evidence type="ECO:0000256" key="8">
    <source>
        <dbReference type="PIRSR" id="PIRSR637944-1"/>
    </source>
</evidence>
<dbReference type="EC" id="1.11.1.25" evidence="3 9"/>
<keyword evidence="4 9" id="KW-0575">Peroxidase</keyword>
<evidence type="ECO:0000259" key="10">
    <source>
        <dbReference type="PROSITE" id="PS51352"/>
    </source>
</evidence>
<dbReference type="FunFam" id="3.40.30.10:FF:000020">
    <property type="entry name" value="Peroxiredoxin"/>
    <property type="match status" value="1"/>
</dbReference>
<dbReference type="EMBL" id="CM026423">
    <property type="protein sequence ID" value="KAG0582656.1"/>
    <property type="molecule type" value="Genomic_DNA"/>
</dbReference>
<accession>A0A8T0IIG0</accession>
<dbReference type="GO" id="GO:0008379">
    <property type="term" value="F:thioredoxin peroxidase activity"/>
    <property type="evidence" value="ECO:0007669"/>
    <property type="project" value="InterPro"/>
</dbReference>